<dbReference type="AlphaFoldDB" id="A0A0D2CGN8"/>
<evidence type="ECO:0000313" key="3">
    <source>
        <dbReference type="Proteomes" id="UP000054466"/>
    </source>
</evidence>
<dbReference type="RefSeq" id="XP_016242930.1">
    <property type="nucleotide sequence ID" value="XM_016398368.1"/>
</dbReference>
<dbReference type="EMBL" id="KN847046">
    <property type="protein sequence ID" value="KIW22714.1"/>
    <property type="molecule type" value="Genomic_DNA"/>
</dbReference>
<feature type="compositionally biased region" description="Polar residues" evidence="1">
    <location>
        <begin position="116"/>
        <end position="129"/>
    </location>
</feature>
<organism evidence="2 3">
    <name type="scientific">Cladophialophora immunda</name>
    <dbReference type="NCBI Taxonomy" id="569365"/>
    <lineage>
        <taxon>Eukaryota</taxon>
        <taxon>Fungi</taxon>
        <taxon>Dikarya</taxon>
        <taxon>Ascomycota</taxon>
        <taxon>Pezizomycotina</taxon>
        <taxon>Eurotiomycetes</taxon>
        <taxon>Chaetothyriomycetidae</taxon>
        <taxon>Chaetothyriales</taxon>
        <taxon>Herpotrichiellaceae</taxon>
        <taxon>Cladophialophora</taxon>
    </lineage>
</organism>
<sequence>MWDKLLSVFKGKGGEGEKSRPVNRRHLSTPSDPFGDSTEEANPPSREDREDSGVRLHHSLEEALGREPRGEDALDAEDDEEDVPVRHHTLEENIELARELSQELERQSEELRRSSTSNDHTAARSAKSQ</sequence>
<dbReference type="OrthoDB" id="4147816at2759"/>
<accession>A0A0D2CGN8</accession>
<dbReference type="HOGENOM" id="CLU_157387_0_0_1"/>
<evidence type="ECO:0000313" key="2">
    <source>
        <dbReference type="EMBL" id="KIW22714.1"/>
    </source>
</evidence>
<feature type="compositionally biased region" description="Basic and acidic residues" evidence="1">
    <location>
        <begin position="101"/>
        <end position="113"/>
    </location>
</feature>
<gene>
    <name evidence="2" type="ORF">PV07_10981</name>
</gene>
<name>A0A0D2CGN8_9EURO</name>
<keyword evidence="3" id="KW-1185">Reference proteome</keyword>
<proteinExistence type="predicted"/>
<evidence type="ECO:0000256" key="1">
    <source>
        <dbReference type="SAM" id="MobiDB-lite"/>
    </source>
</evidence>
<dbReference type="GeneID" id="27350175"/>
<protein>
    <submittedName>
        <fullName evidence="2">Uncharacterized protein</fullName>
    </submittedName>
</protein>
<feature type="region of interest" description="Disordered" evidence="1">
    <location>
        <begin position="101"/>
        <end position="129"/>
    </location>
</feature>
<feature type="compositionally biased region" description="Acidic residues" evidence="1">
    <location>
        <begin position="73"/>
        <end position="82"/>
    </location>
</feature>
<reference evidence="2 3" key="1">
    <citation type="submission" date="2015-01" db="EMBL/GenBank/DDBJ databases">
        <title>The Genome Sequence of Cladophialophora immunda CBS83496.</title>
        <authorList>
            <consortium name="The Broad Institute Genomics Platform"/>
            <person name="Cuomo C."/>
            <person name="de Hoog S."/>
            <person name="Gorbushina A."/>
            <person name="Stielow B."/>
            <person name="Teixiera M."/>
            <person name="Abouelleil A."/>
            <person name="Chapman S.B."/>
            <person name="Priest M."/>
            <person name="Young S.K."/>
            <person name="Wortman J."/>
            <person name="Nusbaum C."/>
            <person name="Birren B."/>
        </authorList>
    </citation>
    <scope>NUCLEOTIDE SEQUENCE [LARGE SCALE GENOMIC DNA]</scope>
    <source>
        <strain evidence="2 3">CBS 83496</strain>
    </source>
</reference>
<dbReference type="VEuPathDB" id="FungiDB:PV07_10981"/>
<feature type="compositionally biased region" description="Basic and acidic residues" evidence="1">
    <location>
        <begin position="45"/>
        <end position="72"/>
    </location>
</feature>
<dbReference type="Proteomes" id="UP000054466">
    <property type="component" value="Unassembled WGS sequence"/>
</dbReference>
<feature type="region of interest" description="Disordered" evidence="1">
    <location>
        <begin position="1"/>
        <end position="86"/>
    </location>
</feature>